<protein>
    <submittedName>
        <fullName evidence="3">Uncharacterized protein</fullName>
    </submittedName>
</protein>
<keyword evidence="2" id="KW-1133">Transmembrane helix</keyword>
<keyword evidence="2" id="KW-0812">Transmembrane</keyword>
<keyword evidence="4" id="KW-1185">Reference proteome</keyword>
<reference evidence="3 4" key="1">
    <citation type="submission" date="2015-10" db="EMBL/GenBank/DDBJ databases">
        <title>Full genome of DAOMC 229536 Phialocephala scopiformis, a fungal endophyte of spruce producing the potent anti-insectan compound rugulosin.</title>
        <authorList>
            <consortium name="DOE Joint Genome Institute"/>
            <person name="Walker A.K."/>
            <person name="Frasz S.L."/>
            <person name="Seifert K.A."/>
            <person name="Miller J.D."/>
            <person name="Mondo S.J."/>
            <person name="Labutti K."/>
            <person name="Lipzen A."/>
            <person name="Dockter R."/>
            <person name="Kennedy M."/>
            <person name="Grigoriev I.V."/>
            <person name="Spatafora J.W."/>
        </authorList>
    </citation>
    <scope>NUCLEOTIDE SEQUENCE [LARGE SCALE GENOMIC DNA]</scope>
    <source>
        <strain evidence="3 4">CBS 120377</strain>
    </source>
</reference>
<dbReference type="OrthoDB" id="5231661at2759"/>
<name>A0A194XHF5_MOLSC</name>
<proteinExistence type="predicted"/>
<dbReference type="RefSeq" id="XP_018073948.1">
    <property type="nucleotide sequence ID" value="XM_018218311.1"/>
</dbReference>
<dbReference type="Proteomes" id="UP000070700">
    <property type="component" value="Unassembled WGS sequence"/>
</dbReference>
<evidence type="ECO:0000256" key="1">
    <source>
        <dbReference type="SAM" id="MobiDB-lite"/>
    </source>
</evidence>
<gene>
    <name evidence="3" type="ORF">LY89DRAFT_717066</name>
</gene>
<keyword evidence="2" id="KW-0472">Membrane</keyword>
<dbReference type="EMBL" id="KQ947411">
    <property type="protein sequence ID" value="KUJ19593.1"/>
    <property type="molecule type" value="Genomic_DNA"/>
</dbReference>
<organism evidence="3 4">
    <name type="scientific">Mollisia scopiformis</name>
    <name type="common">Conifer needle endophyte fungus</name>
    <name type="synonym">Phialocephala scopiformis</name>
    <dbReference type="NCBI Taxonomy" id="149040"/>
    <lineage>
        <taxon>Eukaryota</taxon>
        <taxon>Fungi</taxon>
        <taxon>Dikarya</taxon>
        <taxon>Ascomycota</taxon>
        <taxon>Pezizomycotina</taxon>
        <taxon>Leotiomycetes</taxon>
        <taxon>Helotiales</taxon>
        <taxon>Mollisiaceae</taxon>
        <taxon>Mollisia</taxon>
    </lineage>
</organism>
<dbReference type="AlphaFoldDB" id="A0A194XHF5"/>
<accession>A0A194XHF5</accession>
<evidence type="ECO:0000313" key="4">
    <source>
        <dbReference type="Proteomes" id="UP000070700"/>
    </source>
</evidence>
<feature type="region of interest" description="Disordered" evidence="1">
    <location>
        <begin position="1"/>
        <end position="52"/>
    </location>
</feature>
<dbReference type="GeneID" id="28828037"/>
<dbReference type="KEGG" id="psco:LY89DRAFT_717066"/>
<dbReference type="InParanoid" id="A0A194XHF5"/>
<evidence type="ECO:0000313" key="3">
    <source>
        <dbReference type="EMBL" id="KUJ19593.1"/>
    </source>
</evidence>
<feature type="transmembrane region" description="Helical" evidence="2">
    <location>
        <begin position="63"/>
        <end position="85"/>
    </location>
</feature>
<sequence>MGFSALTRRTLSRKPLNLRSYRKPPAYFQSRRAKSSQKNTSNHNEPLPSANFRDLGASRTVKIVVFTFLAIAGTLEMITWTKLLWAKFGPSAEDDTVDSGSDTKK</sequence>
<evidence type="ECO:0000256" key="2">
    <source>
        <dbReference type="SAM" id="Phobius"/>
    </source>
</evidence>